<dbReference type="PRINTS" id="PR00455">
    <property type="entry name" value="HTHTETR"/>
</dbReference>
<keyword evidence="2 4" id="KW-0238">DNA-binding</keyword>
<reference evidence="6 7" key="1">
    <citation type="submission" date="2020-10" db="EMBL/GenBank/DDBJ databases">
        <title>Myceligenerans pegani sp. nov., an endophytic actinomycete isolated from Peganum harmala L. in Xinjiang, China.</title>
        <authorList>
            <person name="Xin L."/>
        </authorList>
    </citation>
    <scope>NUCLEOTIDE SEQUENCE [LARGE SCALE GENOMIC DNA]</scope>
    <source>
        <strain evidence="6 7">TRM65318</strain>
    </source>
</reference>
<feature type="domain" description="HTH tetR-type" evidence="5">
    <location>
        <begin position="11"/>
        <end position="70"/>
    </location>
</feature>
<dbReference type="InterPro" id="IPR009057">
    <property type="entry name" value="Homeodomain-like_sf"/>
</dbReference>
<evidence type="ECO:0000256" key="2">
    <source>
        <dbReference type="ARBA" id="ARBA00023125"/>
    </source>
</evidence>
<comment type="caution">
    <text evidence="6">The sequence shown here is derived from an EMBL/GenBank/DDBJ whole genome shotgun (WGS) entry which is preliminary data.</text>
</comment>
<dbReference type="RefSeq" id="WP_192862766.1">
    <property type="nucleotide sequence ID" value="NZ_JADAQT010000080.1"/>
</dbReference>
<dbReference type="SUPFAM" id="SSF46689">
    <property type="entry name" value="Homeodomain-like"/>
    <property type="match status" value="1"/>
</dbReference>
<evidence type="ECO:0000256" key="1">
    <source>
        <dbReference type="ARBA" id="ARBA00023015"/>
    </source>
</evidence>
<dbReference type="Pfam" id="PF00440">
    <property type="entry name" value="TetR_N"/>
    <property type="match status" value="1"/>
</dbReference>
<keyword evidence="1" id="KW-0805">Transcription regulation</keyword>
<dbReference type="PROSITE" id="PS50977">
    <property type="entry name" value="HTH_TETR_2"/>
    <property type="match status" value="1"/>
</dbReference>
<dbReference type="Proteomes" id="UP000625527">
    <property type="component" value="Unassembled WGS sequence"/>
</dbReference>
<protein>
    <submittedName>
        <fullName evidence="6">TetR/AcrR family transcriptional regulator</fullName>
    </submittedName>
</protein>
<dbReference type="PANTHER" id="PTHR30055">
    <property type="entry name" value="HTH-TYPE TRANSCRIPTIONAL REGULATOR RUTR"/>
    <property type="match status" value="1"/>
</dbReference>
<dbReference type="SUPFAM" id="SSF48498">
    <property type="entry name" value="Tetracyclin repressor-like, C-terminal domain"/>
    <property type="match status" value="1"/>
</dbReference>
<keyword evidence="7" id="KW-1185">Reference proteome</keyword>
<feature type="DNA-binding region" description="H-T-H motif" evidence="4">
    <location>
        <begin position="33"/>
        <end position="52"/>
    </location>
</feature>
<dbReference type="InterPro" id="IPR001647">
    <property type="entry name" value="HTH_TetR"/>
</dbReference>
<dbReference type="InterPro" id="IPR050109">
    <property type="entry name" value="HTH-type_TetR-like_transc_reg"/>
</dbReference>
<dbReference type="PANTHER" id="PTHR30055:SF234">
    <property type="entry name" value="HTH-TYPE TRANSCRIPTIONAL REGULATOR BETI"/>
    <property type="match status" value="1"/>
</dbReference>
<accession>A0ABR9MXT4</accession>
<evidence type="ECO:0000313" key="7">
    <source>
        <dbReference type="Proteomes" id="UP000625527"/>
    </source>
</evidence>
<dbReference type="Gene3D" id="1.10.357.10">
    <property type="entry name" value="Tetracycline Repressor, domain 2"/>
    <property type="match status" value="1"/>
</dbReference>
<evidence type="ECO:0000259" key="5">
    <source>
        <dbReference type="PROSITE" id="PS50977"/>
    </source>
</evidence>
<dbReference type="InterPro" id="IPR036271">
    <property type="entry name" value="Tet_transcr_reg_TetR-rel_C_sf"/>
</dbReference>
<name>A0ABR9MXT4_9MICO</name>
<proteinExistence type="predicted"/>
<gene>
    <name evidence="6" type="ORF">IHE71_10805</name>
</gene>
<evidence type="ECO:0000256" key="3">
    <source>
        <dbReference type="ARBA" id="ARBA00023163"/>
    </source>
</evidence>
<dbReference type="EMBL" id="JADAQT010000080">
    <property type="protein sequence ID" value="MBE1876196.1"/>
    <property type="molecule type" value="Genomic_DNA"/>
</dbReference>
<evidence type="ECO:0000256" key="4">
    <source>
        <dbReference type="PROSITE-ProRule" id="PRU00335"/>
    </source>
</evidence>
<sequence>MTEAPTRRDAARNRERLVAAARRVFADLGPDAPLEEIARTAGVSRTTLHRHFADRPALVSAVMWQNVVDIETEAAKLSDADDGAVRLFHFMHDMQRGAPWLALVVTPGGDVELRALGDLAERTASALEPLLARAREAGLTHPSVTTQHVLLTLPMAMAVQAAETSAGLRPPADATREILHRGLFTTDPPGTGRPGG</sequence>
<evidence type="ECO:0000313" key="6">
    <source>
        <dbReference type="EMBL" id="MBE1876196.1"/>
    </source>
</evidence>
<keyword evidence="3" id="KW-0804">Transcription</keyword>
<organism evidence="6 7">
    <name type="scientific">Myceligenerans pegani</name>
    <dbReference type="NCBI Taxonomy" id="2776917"/>
    <lineage>
        <taxon>Bacteria</taxon>
        <taxon>Bacillati</taxon>
        <taxon>Actinomycetota</taxon>
        <taxon>Actinomycetes</taxon>
        <taxon>Micrococcales</taxon>
        <taxon>Promicromonosporaceae</taxon>
        <taxon>Myceligenerans</taxon>
    </lineage>
</organism>